<evidence type="ECO:0000256" key="2">
    <source>
        <dbReference type="ARBA" id="ARBA00023235"/>
    </source>
</evidence>
<accession>A0A1W1WC44</accession>
<evidence type="ECO:0000256" key="1">
    <source>
        <dbReference type="ARBA" id="ARBA00007847"/>
    </source>
</evidence>
<name>A0A1W1WC44_SULTA</name>
<dbReference type="InterPro" id="IPR001920">
    <property type="entry name" value="Asp/Glu_race"/>
</dbReference>
<dbReference type="OrthoDB" id="9803739at2"/>
<dbReference type="Gene3D" id="3.40.50.1860">
    <property type="match status" value="2"/>
</dbReference>
<keyword evidence="4" id="KW-1185">Reference proteome</keyword>
<proteinExistence type="inferred from homology"/>
<sequence length="231" mass="24641">MTKTLGILAGLGPLAGAHFYRRVIELTPAVNDHEHLSVVLIAENSIPSRLDHLIGQGPSPLPSLIEAAQRLITAGAEILAIPSTTTHAYYQEIATSVPVSVLNLIELVARDIARSSSRRVGIIATTPTCTLGLYDQALAQRGITAVYPDSQTQDEIMAVIRGVKAEGNRPQWGERLEEAMAKAWARETDGMLLACTETSVVFAGISHPRFPGPLFNATDILARAAIAACQG</sequence>
<dbReference type="PANTHER" id="PTHR21198">
    <property type="entry name" value="GLUTAMATE RACEMASE"/>
    <property type="match status" value="1"/>
</dbReference>
<dbReference type="GO" id="GO:0047661">
    <property type="term" value="F:amino-acid racemase activity"/>
    <property type="evidence" value="ECO:0007669"/>
    <property type="project" value="InterPro"/>
</dbReference>
<keyword evidence="2" id="KW-0413">Isomerase</keyword>
<dbReference type="InterPro" id="IPR015942">
    <property type="entry name" value="Asp/Glu/hydantoin_racemase"/>
</dbReference>
<dbReference type="RefSeq" id="WP_084661085.1">
    <property type="nucleotide sequence ID" value="NZ_FWWY01000001.1"/>
</dbReference>
<dbReference type="SUPFAM" id="SSF53681">
    <property type="entry name" value="Aspartate/glutamate racemase"/>
    <property type="match status" value="2"/>
</dbReference>
<dbReference type="STRING" id="28034.BFX07_14635"/>
<gene>
    <name evidence="3" type="ORF">SAMN00768000_1332</name>
</gene>
<dbReference type="EMBL" id="FWWY01000001">
    <property type="protein sequence ID" value="SMC03888.1"/>
    <property type="molecule type" value="Genomic_DNA"/>
</dbReference>
<comment type="similarity">
    <text evidence="1">Belongs to the aspartate/glutamate racemases family.</text>
</comment>
<dbReference type="InterPro" id="IPR004380">
    <property type="entry name" value="Asp_race"/>
</dbReference>
<protein>
    <submittedName>
        <fullName evidence="3">Aspartate racemase</fullName>
    </submittedName>
</protein>
<reference evidence="4" key="1">
    <citation type="submission" date="2017-04" db="EMBL/GenBank/DDBJ databases">
        <authorList>
            <person name="Varghese N."/>
            <person name="Submissions S."/>
        </authorList>
    </citation>
    <scope>NUCLEOTIDE SEQUENCE [LARGE SCALE GENOMIC DNA]</scope>
    <source>
        <strain evidence="4">DSM 9293</strain>
    </source>
</reference>
<dbReference type="PANTHER" id="PTHR21198:SF7">
    <property type="entry name" value="ASPARTATE-GLUTAMATE RACEMASE FAMILY"/>
    <property type="match status" value="1"/>
</dbReference>
<evidence type="ECO:0000313" key="3">
    <source>
        <dbReference type="EMBL" id="SMC03888.1"/>
    </source>
</evidence>
<dbReference type="Pfam" id="PF01177">
    <property type="entry name" value="Asp_Glu_race"/>
    <property type="match status" value="1"/>
</dbReference>
<organism evidence="3 4">
    <name type="scientific">Sulfobacillus thermosulfidooxidans (strain DSM 9293 / VKM B-1269 / AT-1)</name>
    <dbReference type="NCBI Taxonomy" id="929705"/>
    <lineage>
        <taxon>Bacteria</taxon>
        <taxon>Bacillati</taxon>
        <taxon>Bacillota</taxon>
        <taxon>Clostridia</taxon>
        <taxon>Eubacteriales</taxon>
        <taxon>Clostridiales Family XVII. Incertae Sedis</taxon>
        <taxon>Sulfobacillus</taxon>
    </lineage>
</organism>
<dbReference type="NCBIfam" id="TIGR00035">
    <property type="entry name" value="asp_race"/>
    <property type="match status" value="1"/>
</dbReference>
<evidence type="ECO:0000313" key="4">
    <source>
        <dbReference type="Proteomes" id="UP000192660"/>
    </source>
</evidence>
<dbReference type="Proteomes" id="UP000192660">
    <property type="component" value="Unassembled WGS sequence"/>
</dbReference>
<dbReference type="AlphaFoldDB" id="A0A1W1WC44"/>